<keyword evidence="9" id="KW-0067">ATP-binding</keyword>
<dbReference type="Gene3D" id="1.10.189.10">
    <property type="entry name" value="Pyruvate Phosphate Dikinase, domain 2"/>
    <property type="match status" value="1"/>
</dbReference>
<evidence type="ECO:0000256" key="7">
    <source>
        <dbReference type="ARBA" id="ARBA00022741"/>
    </source>
</evidence>
<dbReference type="EC" id="2.7.9.1" evidence="3 11"/>
<evidence type="ECO:0000256" key="6">
    <source>
        <dbReference type="ARBA" id="ARBA00022723"/>
    </source>
</evidence>
<evidence type="ECO:0000256" key="12">
    <source>
        <dbReference type="PIRSR" id="PIRSR000853-1"/>
    </source>
</evidence>
<dbReference type="KEGG" id="sfic:EIZ62_03115"/>
<feature type="binding site" evidence="13">
    <location>
        <position position="788"/>
    </location>
    <ligand>
        <name>substrate</name>
    </ligand>
</feature>
<evidence type="ECO:0000256" key="9">
    <source>
        <dbReference type="ARBA" id="ARBA00022840"/>
    </source>
</evidence>
<dbReference type="Pfam" id="PF00391">
    <property type="entry name" value="PEP-utilizers"/>
    <property type="match status" value="1"/>
</dbReference>
<evidence type="ECO:0000256" key="3">
    <source>
        <dbReference type="ARBA" id="ARBA00011994"/>
    </source>
</evidence>
<dbReference type="SUPFAM" id="SSF51621">
    <property type="entry name" value="Phosphoenolpyruvate/pyruvate domain"/>
    <property type="match status" value="1"/>
</dbReference>
<feature type="binding site" evidence="13">
    <location>
        <position position="789"/>
    </location>
    <ligand>
        <name>substrate</name>
    </ligand>
</feature>
<keyword evidence="7" id="KW-0547">Nucleotide-binding</keyword>
<dbReference type="Gene3D" id="3.30.1490.20">
    <property type="entry name" value="ATP-grasp fold, A domain"/>
    <property type="match status" value="1"/>
</dbReference>
<dbReference type="PANTHER" id="PTHR22931">
    <property type="entry name" value="PHOSPHOENOLPYRUVATE DIKINASE-RELATED"/>
    <property type="match status" value="1"/>
</dbReference>
<dbReference type="Gene3D" id="1.20.80.30">
    <property type="match status" value="1"/>
</dbReference>
<dbReference type="GO" id="GO:0046872">
    <property type="term" value="F:metal ion binding"/>
    <property type="evidence" value="ECO:0007669"/>
    <property type="project" value="UniProtKB-UniRule"/>
</dbReference>
<dbReference type="Gene3D" id="3.20.20.60">
    <property type="entry name" value="Phosphoenolpyruvate-binding domains"/>
    <property type="match status" value="1"/>
</dbReference>
<organism evidence="18 19">
    <name type="scientific">Streptomyces ficellus</name>
    <dbReference type="NCBI Taxonomy" id="1977088"/>
    <lineage>
        <taxon>Bacteria</taxon>
        <taxon>Bacillati</taxon>
        <taxon>Actinomycetota</taxon>
        <taxon>Actinomycetes</taxon>
        <taxon>Kitasatosporales</taxon>
        <taxon>Streptomycetaceae</taxon>
        <taxon>Streptomyces</taxon>
    </lineage>
</organism>
<feature type="binding site" evidence="13">
    <location>
        <position position="767"/>
    </location>
    <ligand>
        <name>substrate</name>
    </ligand>
</feature>
<name>A0A6I6FE45_9ACTN</name>
<dbReference type="AlphaFoldDB" id="A0A6I6FE45"/>
<dbReference type="OrthoDB" id="9765468at2"/>
<feature type="active site" description="Proton donor" evidence="12">
    <location>
        <position position="854"/>
    </location>
</feature>
<evidence type="ECO:0000259" key="16">
    <source>
        <dbReference type="Pfam" id="PF01326"/>
    </source>
</evidence>
<dbReference type="Pfam" id="PF02896">
    <property type="entry name" value="PEP-utilizers_C"/>
    <property type="match status" value="1"/>
</dbReference>
<feature type="binding site" evidence="13">
    <location>
        <position position="791"/>
    </location>
    <ligand>
        <name>substrate</name>
    </ligand>
</feature>
<dbReference type="RefSeq" id="WP_156691174.1">
    <property type="nucleotide sequence ID" value="NZ_CP034279.1"/>
</dbReference>
<dbReference type="InterPro" id="IPR040442">
    <property type="entry name" value="Pyrv_kinase-like_dom_sf"/>
</dbReference>
<dbReference type="InterPro" id="IPR000121">
    <property type="entry name" value="PEP_util_C"/>
</dbReference>
<evidence type="ECO:0000256" key="11">
    <source>
        <dbReference type="PIRNR" id="PIRNR000853"/>
    </source>
</evidence>
<evidence type="ECO:0000256" key="2">
    <source>
        <dbReference type="ARBA" id="ARBA00007837"/>
    </source>
</evidence>
<gene>
    <name evidence="18" type="ORF">EIZ62_03115</name>
</gene>
<feature type="domain" description="Pyruvate phosphate dikinase AMP/ATP-binding" evidence="16">
    <location>
        <begin position="293"/>
        <end position="345"/>
    </location>
</feature>
<evidence type="ECO:0000256" key="10">
    <source>
        <dbReference type="ARBA" id="ARBA00022842"/>
    </source>
</evidence>
<feature type="binding site" evidence="13">
    <location>
        <position position="579"/>
    </location>
    <ligand>
        <name>substrate</name>
    </ligand>
</feature>
<evidence type="ECO:0000313" key="19">
    <source>
        <dbReference type="Proteomes" id="UP000422572"/>
    </source>
</evidence>
<dbReference type="GO" id="GO:0050242">
    <property type="term" value="F:pyruvate, phosphate dikinase activity"/>
    <property type="evidence" value="ECO:0007669"/>
    <property type="project" value="UniProtKB-UniRule"/>
</dbReference>
<keyword evidence="5 18" id="KW-0808">Transferase</keyword>
<keyword evidence="8 18" id="KW-0418">Kinase</keyword>
<evidence type="ECO:0000259" key="15">
    <source>
        <dbReference type="Pfam" id="PF00391"/>
    </source>
</evidence>
<evidence type="ECO:0000256" key="1">
    <source>
        <dbReference type="ARBA" id="ARBA00001946"/>
    </source>
</evidence>
<dbReference type="Gene3D" id="3.50.30.10">
    <property type="entry name" value="Phosphohistidine domain"/>
    <property type="match status" value="1"/>
</dbReference>
<dbReference type="InterPro" id="IPR010121">
    <property type="entry name" value="Pyruvate_phosphate_dikinase"/>
</dbReference>
<keyword evidence="10 14" id="KW-0460">Magnesium</keyword>
<feature type="binding site" evidence="14">
    <location>
        <position position="791"/>
    </location>
    <ligand>
        <name>Mg(2+)</name>
        <dbReference type="ChEBI" id="CHEBI:18420"/>
    </ligand>
</feature>
<proteinExistence type="inferred from homology"/>
<comment type="catalytic activity">
    <reaction evidence="11">
        <text>pyruvate + phosphate + ATP = phosphoenolpyruvate + AMP + diphosphate + H(+)</text>
        <dbReference type="Rhea" id="RHEA:10756"/>
        <dbReference type="ChEBI" id="CHEBI:15361"/>
        <dbReference type="ChEBI" id="CHEBI:15378"/>
        <dbReference type="ChEBI" id="CHEBI:30616"/>
        <dbReference type="ChEBI" id="CHEBI:33019"/>
        <dbReference type="ChEBI" id="CHEBI:43474"/>
        <dbReference type="ChEBI" id="CHEBI:58702"/>
        <dbReference type="ChEBI" id="CHEBI:456215"/>
        <dbReference type="EC" id="2.7.9.1"/>
    </reaction>
</comment>
<feature type="domain" description="PEP-utilising enzyme C-terminal" evidence="17">
    <location>
        <begin position="538"/>
        <end position="890"/>
    </location>
</feature>
<keyword evidence="18" id="KW-0670">Pyruvate</keyword>
<accession>A0A6I6FE45</accession>
<evidence type="ECO:0000256" key="4">
    <source>
        <dbReference type="ARBA" id="ARBA00020138"/>
    </source>
</evidence>
<feature type="binding site" evidence="13">
    <location>
        <position position="790"/>
    </location>
    <ligand>
        <name>substrate</name>
    </ligand>
</feature>
<dbReference type="InterPro" id="IPR013815">
    <property type="entry name" value="ATP_grasp_subdomain_1"/>
</dbReference>
<dbReference type="InterPro" id="IPR018274">
    <property type="entry name" value="PEP_util_AS"/>
</dbReference>
<feature type="active site" description="Tele-phosphohistidine intermediate" evidence="12">
    <location>
        <position position="452"/>
    </location>
</feature>
<evidence type="ECO:0000256" key="13">
    <source>
        <dbReference type="PIRSR" id="PIRSR000853-2"/>
    </source>
</evidence>
<dbReference type="InterPro" id="IPR015813">
    <property type="entry name" value="Pyrv/PenolPyrv_kinase-like_dom"/>
</dbReference>
<comment type="cofactor">
    <cofactor evidence="1 11 14">
        <name>Mg(2+)</name>
        <dbReference type="ChEBI" id="CHEBI:18420"/>
    </cofactor>
</comment>
<dbReference type="GO" id="GO:0016301">
    <property type="term" value="F:kinase activity"/>
    <property type="evidence" value="ECO:0007669"/>
    <property type="project" value="UniProtKB-UniRule"/>
</dbReference>
<sequence length="903" mass="97621">MEFKYVYDFAEGDRHMADLLGGKGANLAEMARINLPVPPGFTITTEACRVFLATGEPPPELGRQVGEHLAALERAAGRRLGQVDDPLLLSVRSGARFSMPGMMDTILDIGLNDLSVLGLGKTPERERFAWDSYRRLVQMFGSTVMGVDSARFEKALAGIKKQHHVADDTRLDTSDLIRLVETYQDVILDDTGEEFPQDPAEQLRRAVLAVFTSWNGERARIYRRREHIPDDLGTAVTVQTMVFGNLGPDSGSGVAFTRDPATGRPGVYGDYLRNAQGEDVVAGIRNTVPLQRLESLDPASFARLRDCMRRLEEHYSDLCDIEFTIERGTLWMLQTRVGKRTSQAAFAIAGQLADEGLISEKEALARVDGPGLARLMFPRFDTSGTREVLARGIPASPGAAVGAVVFDSAEAVRRSDGGEKVVLVRQETTPDDLPGMIAAEAVLTSRGGKTSHAAVVARGMGKVCVCGAEDLTVDPDGRLFSTSSGSSGTVREGTVISVDGSEGLVFLGAAPLVDSPVMRYFEDGGQPPREPATQVVRDVHRLMGQADEVRRLEVRANADTPEDAARARRFGAQGIGLCRTEHMFLGDRRPLVEAMILAHDDAGREAALNALLPLQREDFIGILEAMDGLPVTIRLLDPPLHEFLPDLTELSVRVARHDAQGRPPDAHETELLAAVTRMHETNPTLGLRGVRLGLVVPGLVAMQVRAVAEAVVARKRAGGDPRAEIMVPLVDAVEELRLVRAEVARVLERVSGGSGIPLDCPVGTMIELPRAALTAGRIAEDAEFFSFGTNDLTQTTWGFSRDDVEAAFFSAYLDQGIFQTSPFETIDREGVGRLVEIAVAEGRATRPGLKIGVCGEHGGDPDSVHFFHEAGLDYVSCSPFRVPIARLEAGRAALHATGAQTGR</sequence>
<dbReference type="InterPro" id="IPR002192">
    <property type="entry name" value="PPDK_AMP/ATP-bd"/>
</dbReference>
<dbReference type="InterPro" id="IPR036637">
    <property type="entry name" value="Phosphohistidine_dom_sf"/>
</dbReference>
<evidence type="ECO:0000256" key="5">
    <source>
        <dbReference type="ARBA" id="ARBA00022679"/>
    </source>
</evidence>
<dbReference type="EMBL" id="CP034279">
    <property type="protein sequence ID" value="QGV77355.1"/>
    <property type="molecule type" value="Genomic_DNA"/>
</dbReference>
<keyword evidence="6 14" id="KW-0479">Metal-binding</keyword>
<dbReference type="Gene3D" id="3.30.470.20">
    <property type="entry name" value="ATP-grasp fold, B domain"/>
    <property type="match status" value="1"/>
</dbReference>
<dbReference type="Pfam" id="PF01326">
    <property type="entry name" value="PPDK_N"/>
    <property type="match status" value="3"/>
</dbReference>
<comment type="similarity">
    <text evidence="2 11">Belongs to the PEP-utilizing enzyme family.</text>
</comment>
<reference evidence="18 19" key="1">
    <citation type="submission" date="2018-12" db="EMBL/GenBank/DDBJ databases">
        <title>Complete genome sequence of Streptomyces ficellus NRRL8067, the producer of ficellomycin, feldamycin and nojirimycin.</title>
        <authorList>
            <person name="Zhang H."/>
            <person name="Yue R."/>
            <person name="Liu Y."/>
            <person name="Li M."/>
            <person name="Mu H."/>
            <person name="Zhang J."/>
        </authorList>
    </citation>
    <scope>NUCLEOTIDE SEQUENCE [LARGE SCALE GENOMIC DNA]</scope>
    <source>
        <strain evidence="18 19">NRRL 8067</strain>
    </source>
</reference>
<feature type="binding site" evidence="14">
    <location>
        <position position="767"/>
    </location>
    <ligand>
        <name>Mg(2+)</name>
        <dbReference type="ChEBI" id="CHEBI:18420"/>
    </ligand>
</feature>
<evidence type="ECO:0000256" key="8">
    <source>
        <dbReference type="ARBA" id="ARBA00022777"/>
    </source>
</evidence>
<dbReference type="SUPFAM" id="SSF56059">
    <property type="entry name" value="Glutathione synthetase ATP-binding domain-like"/>
    <property type="match status" value="1"/>
</dbReference>
<dbReference type="InterPro" id="IPR008279">
    <property type="entry name" value="PEP-util_enz_mobile_dom"/>
</dbReference>
<protein>
    <recommendedName>
        <fullName evidence="4 11">Pyruvate, phosphate dikinase</fullName>
        <ecNumber evidence="3 11">2.7.9.1</ecNumber>
    </recommendedName>
</protein>
<dbReference type="NCBIfam" id="NF004531">
    <property type="entry name" value="PRK05878.1"/>
    <property type="match status" value="1"/>
</dbReference>
<dbReference type="Proteomes" id="UP000422572">
    <property type="component" value="Chromosome"/>
</dbReference>
<feature type="binding site" evidence="13">
    <location>
        <position position="634"/>
    </location>
    <ligand>
        <name>substrate</name>
    </ligand>
</feature>
<evidence type="ECO:0000256" key="14">
    <source>
        <dbReference type="PIRSR" id="PIRSR000853-3"/>
    </source>
</evidence>
<evidence type="ECO:0000313" key="18">
    <source>
        <dbReference type="EMBL" id="QGV77355.1"/>
    </source>
</evidence>
<evidence type="ECO:0000259" key="17">
    <source>
        <dbReference type="Pfam" id="PF02896"/>
    </source>
</evidence>
<feature type="domain" description="Pyruvate phosphate dikinase AMP/ATP-binding" evidence="16">
    <location>
        <begin position="18"/>
        <end position="56"/>
    </location>
</feature>
<dbReference type="NCBIfam" id="TIGR01828">
    <property type="entry name" value="pyru_phos_dikin"/>
    <property type="match status" value="1"/>
</dbReference>
<keyword evidence="19" id="KW-1185">Reference proteome</keyword>
<dbReference type="PROSITE" id="PS00370">
    <property type="entry name" value="PEP_ENZYMES_PHOS_SITE"/>
    <property type="match status" value="1"/>
</dbReference>
<dbReference type="SUPFAM" id="SSF52009">
    <property type="entry name" value="Phosphohistidine domain"/>
    <property type="match status" value="1"/>
</dbReference>
<dbReference type="PIRSF" id="PIRSF000853">
    <property type="entry name" value="PPDK"/>
    <property type="match status" value="1"/>
</dbReference>
<feature type="domain" description="PEP-utilising enzyme mobile" evidence="15">
    <location>
        <begin position="419"/>
        <end position="503"/>
    </location>
</feature>
<dbReference type="GO" id="GO:0005524">
    <property type="term" value="F:ATP binding"/>
    <property type="evidence" value="ECO:0007669"/>
    <property type="project" value="UniProtKB-UniRule"/>
</dbReference>
<dbReference type="PANTHER" id="PTHR22931:SF9">
    <property type="entry name" value="PYRUVATE, PHOSPHATE DIKINASE 1, CHLOROPLASTIC"/>
    <property type="match status" value="1"/>
</dbReference>
<feature type="domain" description="Pyruvate phosphate dikinase AMP/ATP-binding" evidence="16">
    <location>
        <begin position="61"/>
        <end position="286"/>
    </location>
</feature>